<gene>
    <name evidence="3" type="ORF">N0K08_17360</name>
</gene>
<organism evidence="3 4">
    <name type="scientific">Acidovorax bellezanensis</name>
    <dbReference type="NCBI Taxonomy" id="2976702"/>
    <lineage>
        <taxon>Bacteria</taxon>
        <taxon>Pseudomonadati</taxon>
        <taxon>Pseudomonadota</taxon>
        <taxon>Betaproteobacteria</taxon>
        <taxon>Burkholderiales</taxon>
        <taxon>Comamonadaceae</taxon>
        <taxon>Acidovorax</taxon>
    </lineage>
</organism>
<reference evidence="3 4" key="1">
    <citation type="submission" date="2022-09" db="EMBL/GenBank/DDBJ databases">
        <title>Draft genome of isolate Be4.</title>
        <authorList>
            <person name="Sanchez-Castro I."/>
            <person name="Martinez-Rodriguez P."/>
            <person name="Descostes M."/>
            <person name="Merroun M."/>
        </authorList>
    </citation>
    <scope>NUCLEOTIDE SEQUENCE [LARGE SCALE GENOMIC DNA]</scope>
    <source>
        <strain evidence="3 4">Be4</strain>
    </source>
</reference>
<dbReference type="RefSeq" id="WP_261501661.1">
    <property type="nucleotide sequence ID" value="NZ_JAODYH010000008.1"/>
</dbReference>
<keyword evidence="4" id="KW-1185">Reference proteome</keyword>
<accession>A0ABT2PPM5</accession>
<protein>
    <submittedName>
        <fullName evidence="3">Tape measure protein</fullName>
    </submittedName>
</protein>
<feature type="domain" description="Tape measure protein N-terminal" evidence="2">
    <location>
        <begin position="61"/>
        <end position="245"/>
    </location>
</feature>
<sequence length="1067" mass="110050">MAEKIGEIYYAVTLDTAQMIDGQRKVDRELKNTTGSLDAFGAKLTAVASAIGAYAAALYLIRQSDAFTKMNAQLKLATESTRELAVAQADVRRIAKEAQTDISGVATLYARITNATKELGTSQAQVAAITRTVALALKVSGAGAAESASATLQLSQAFASGVLRGEEFNAVSEAAPRLMKALADGMGVPIGQLRGMAEQGKLTSDVLANALPKALQDLEQEAKEIQTISGAFQQLSNELMLFIGQQTTASGSAKLTADAIGILANNLDLIAAAAIGFAATKLAGVLLAAGTAATANTVAMIEGVAAQRAAIAASQAAAAAALAESAAKLENMTLTQAMIALSRQELVAKLAATNQTLAQAAAQAAASRAAGAQSFALAMLREAEMTTAAAQASRAAILRELAVLGAQQAAVTTALTAATAANTAAQTANAAALGASGAASTVASRALTAMGGPIGLITTLLGLGVTAWMMWGNSAKDESAKAAGEVEASGREIIASLDRQNAKLRERLALAKAGNVEAAKSGGKNEEKLASTLTEINALKKKGSALTGADQIQLIELEGQYRDISAALATNRQLTGEITSLGQKSKAAEFAVKYASDLERVNAEIEKWKKALGPEFTPDMEQRIRQKIMPDKKGAPKKTADERFDDASYLSSLRKAQASEIGIINETETENLRRHKKLLDEKKISEATYAEAVKLTKQAAEDDTLALMVKTGKAFDKLRDDDAKKAKAALDKRKQREKEAVDYAAGLTKAVNPVDALRQEYQAKLELVTQYEQMMAQAGVDATEQGQQTRTQIATEYELQRRALAEQSFRSQGEAQAFLIDSLNSLSSTATSSIMGLIQGTATAQDAMRNLAGVVLNEAVGALMQIGVQQIKNALLGNTLAAADKARAAANGAVYAASVSAQVAGMSAMAAQNAFAATAAIPIIGPALAPAAAAAAGALATGLGAPAIATAPLAGARQYGGPVSSGGMYRVNETGAPEMFTGSNGQQYMLPTKSGQVTAADKVGGGGGEQPWVINVYNAPPGTTTGVNQSARTVDIAVAQVASQIANKEGKVWSALRGSTNVRSALG</sequence>
<evidence type="ECO:0000313" key="3">
    <source>
        <dbReference type="EMBL" id="MCT9812414.1"/>
    </source>
</evidence>
<dbReference type="InterPro" id="IPR013491">
    <property type="entry name" value="Tape_meas_N"/>
</dbReference>
<dbReference type="NCBIfam" id="TIGR02675">
    <property type="entry name" value="tape_meas_nterm"/>
    <property type="match status" value="1"/>
</dbReference>
<evidence type="ECO:0000256" key="1">
    <source>
        <dbReference type="SAM" id="Phobius"/>
    </source>
</evidence>
<name>A0ABT2PPM5_9BURK</name>
<dbReference type="EMBL" id="JAODYH010000008">
    <property type="protein sequence ID" value="MCT9812414.1"/>
    <property type="molecule type" value="Genomic_DNA"/>
</dbReference>
<feature type="transmembrane region" description="Helical" evidence="1">
    <location>
        <begin position="40"/>
        <end position="61"/>
    </location>
</feature>
<keyword evidence="1" id="KW-1133">Transmembrane helix</keyword>
<evidence type="ECO:0000259" key="2">
    <source>
        <dbReference type="Pfam" id="PF20155"/>
    </source>
</evidence>
<keyword evidence="1" id="KW-0472">Membrane</keyword>
<keyword evidence="1" id="KW-0812">Transmembrane</keyword>
<dbReference type="Proteomes" id="UP001525968">
    <property type="component" value="Unassembled WGS sequence"/>
</dbReference>
<proteinExistence type="predicted"/>
<evidence type="ECO:0000313" key="4">
    <source>
        <dbReference type="Proteomes" id="UP001525968"/>
    </source>
</evidence>
<comment type="caution">
    <text evidence="3">The sequence shown here is derived from an EMBL/GenBank/DDBJ whole genome shotgun (WGS) entry which is preliminary data.</text>
</comment>
<dbReference type="Pfam" id="PF20155">
    <property type="entry name" value="TMP_3"/>
    <property type="match status" value="1"/>
</dbReference>